<dbReference type="PROSITE" id="PS50901">
    <property type="entry name" value="FTSK"/>
    <property type="match status" value="2"/>
</dbReference>
<keyword evidence="2 4" id="KW-0547">Nucleotide-binding</keyword>
<dbReference type="RefSeq" id="WP_189213684.1">
    <property type="nucleotide sequence ID" value="NZ_BMRB01000007.1"/>
</dbReference>
<feature type="domain" description="FtsK" evidence="7">
    <location>
        <begin position="961"/>
        <end position="1150"/>
    </location>
</feature>
<dbReference type="SMART" id="SM00240">
    <property type="entry name" value="FHA"/>
    <property type="match status" value="1"/>
</dbReference>
<protein>
    <submittedName>
        <fullName evidence="8">Cell division protein FtsK</fullName>
    </submittedName>
</protein>
<dbReference type="InterPro" id="IPR008984">
    <property type="entry name" value="SMAD_FHA_dom_sf"/>
</dbReference>
<dbReference type="CDD" id="cd00060">
    <property type="entry name" value="FHA"/>
    <property type="match status" value="1"/>
</dbReference>
<comment type="caution">
    <text evidence="8">The sequence shown here is derived from an EMBL/GenBank/DDBJ whole genome shotgun (WGS) entry which is preliminary data.</text>
</comment>
<dbReference type="Pfam" id="PF16697">
    <property type="entry name" value="Yop-YscD_cpl"/>
    <property type="match status" value="1"/>
</dbReference>
<accession>A0A918GR40</accession>
<dbReference type="InterPro" id="IPR003593">
    <property type="entry name" value="AAA+_ATPase"/>
</dbReference>
<sequence>MKVKFTLADGSAPDVDLQVTVDAATTVGDLAAHLVRVDPRMRRPVAPGPLTLATVPGHLAIDPHLPVGDSGVRSGATVTVVPFGTAYRDRPTASRAVLHVIAGPDAGAEFALSTESSVIGRDPAVDVVLTDPLVSWHHARVHIAEFAEVFDLGSTNGIEVDGTSLPKAVLRTDDTITLGDTVLRVRLLRPAGPAGDTAVEFVRSPRVEPRHTGVELTAPEPPQRPRAQRMPIIPLLAPLLLGGALFLVTPSLMSVLFMAMSPLMMIGYAVESALAVKAEFRKAVAEFRVNLAELVEQAEHAATVERAARQVEHPGPDAWFDAVRGAGTLLWSRRPDDRGFLEVRLGTGTRPSRTTIELPALARAPRDLAAELREAVAPFATVAAVPVVATLRDNAVGVAGPRPAALAAARAALIQLAVLHSPAQVVLCGIVARAHVADWDWIKWLPHTTSPHSPLGARHLAATTGDAVRLLDEVDELVDQRADSGVQLPAVVVLVEDTAPVERSRLVELAERGSPHGVHVLWVAAEVPRLPAACREFVAVEPTGAFAGFAHSGDQADPLAVDQVDAGVAHELARRLAPLVDTGAGVDDDSDLPASVALLAVSQDPVRPTAAAILNRWGEARSGGGLRAVIGVSASGPHSIDLRADGPHALVGGTTGSGKSELLQTWLLAMAATHSPQRLTFLLIDYKGGSAFQEFEHLPHTVGLVTDLNPNEVRRARVSLDAELKHREELFNQHRVKDLAELERIAPAHAPPSLVIVVDEFAALVAELPAFVDDMVNVAQRGRSLGVHLILATQRPTGVIRENLQANMNLRLALRTADETNSIDILGSPIAAFFDQARPGRAVSKTGPGRLVPFQAGYVGGWTPDEPPPPEIGVVELRFGSGPEWTVKQSKRAVEPGPSDITRVVAAIGAAAAQAALPPPRKPWQPVLASLYDLRDPEVGLTHTDQHLTFGIRDLPHRQAQRPIAFHPDSDGNFAVYGTGGSGKSTLLRTIAAAAGMTGGGGPCHVHALDFGARGLAVLEVLPHVGNVVPGGDAARVRRLIEWLRAEVDERAARYSRVNAGTVVEYRERADAPAEPRILLLLDGVGAFRAEYHGTADNKWFDLLVSIANEGRPVGVHVVLAAENAAALSTLASAVQTRVVLRMAAADDYAILGAPPDVLTPSSPPGRGVLRGEEIQVALFGDRLDTGSQALELRRYATRLREQGVGPAPHVVRTLGGAIPLADLPVAVDDRPVVGLHASLEPFALRPEGGLLVCGPPGSGRTTALRTLATAVRRHDSGVEIHLVTGGRRSAVAGLPALTSTVIGDPAVAEWSPKFAAEVTADSRRVVLVLENPAAFGPAVDGPLFAPTDSPLLQVVKACLDEGGLVIADVDLATWNRELTTELRTALTAQRTWLVLAPTAADLGHVGLDALPKVNRADFPPGRGLYVHGGRTSVVQMATTANQEGTPT</sequence>
<dbReference type="InterPro" id="IPR032030">
    <property type="entry name" value="YscD_cytoplasmic_dom"/>
</dbReference>
<dbReference type="Pfam" id="PF01580">
    <property type="entry name" value="FtsK_SpoIIIE"/>
    <property type="match status" value="2"/>
</dbReference>
<dbReference type="PANTHER" id="PTHR22683:SF1">
    <property type="entry name" value="TYPE VII SECRETION SYSTEM PROTEIN ESSC"/>
    <property type="match status" value="1"/>
</dbReference>
<evidence type="ECO:0000256" key="4">
    <source>
        <dbReference type="PROSITE-ProRule" id="PRU00289"/>
    </source>
</evidence>
<evidence type="ECO:0000259" key="6">
    <source>
        <dbReference type="PROSITE" id="PS50006"/>
    </source>
</evidence>
<evidence type="ECO:0000259" key="7">
    <source>
        <dbReference type="PROSITE" id="PS50901"/>
    </source>
</evidence>
<keyword evidence="3 4" id="KW-0067">ATP-binding</keyword>
<dbReference type="InterPro" id="IPR002543">
    <property type="entry name" value="FtsK_dom"/>
</dbReference>
<evidence type="ECO:0000313" key="8">
    <source>
        <dbReference type="EMBL" id="GGS54342.1"/>
    </source>
</evidence>
<dbReference type="PANTHER" id="PTHR22683">
    <property type="entry name" value="SPORULATION PROTEIN RELATED"/>
    <property type="match status" value="1"/>
</dbReference>
<keyword evidence="1" id="KW-0597">Phosphoprotein</keyword>
<dbReference type="GO" id="GO:0051301">
    <property type="term" value="P:cell division"/>
    <property type="evidence" value="ECO:0007669"/>
    <property type="project" value="UniProtKB-KW"/>
</dbReference>
<evidence type="ECO:0000313" key="9">
    <source>
        <dbReference type="Proteomes" id="UP000660680"/>
    </source>
</evidence>
<feature type="binding site" evidence="4">
    <location>
        <begin position="653"/>
        <end position="660"/>
    </location>
    <ligand>
        <name>ATP</name>
        <dbReference type="ChEBI" id="CHEBI:30616"/>
    </ligand>
</feature>
<gene>
    <name evidence="8" type="ORF">GCM10010171_56830</name>
</gene>
<dbReference type="SUPFAM" id="SSF49879">
    <property type="entry name" value="SMAD/FHA domain"/>
    <property type="match status" value="1"/>
</dbReference>
<evidence type="ECO:0000256" key="3">
    <source>
        <dbReference type="ARBA" id="ARBA00022840"/>
    </source>
</evidence>
<dbReference type="EMBL" id="BMRB01000007">
    <property type="protein sequence ID" value="GGS54342.1"/>
    <property type="molecule type" value="Genomic_DNA"/>
</dbReference>
<feature type="transmembrane region" description="Helical" evidence="5">
    <location>
        <begin position="232"/>
        <end position="260"/>
    </location>
</feature>
<keyword evidence="8" id="KW-0132">Cell division</keyword>
<dbReference type="InterPro" id="IPR050206">
    <property type="entry name" value="FtsK/SpoIIIE/SftA"/>
</dbReference>
<reference evidence="8" key="2">
    <citation type="submission" date="2020-09" db="EMBL/GenBank/DDBJ databases">
        <authorList>
            <person name="Sun Q."/>
            <person name="Ohkuma M."/>
        </authorList>
    </citation>
    <scope>NUCLEOTIDE SEQUENCE</scope>
    <source>
        <strain evidence="8">JCM 3276</strain>
    </source>
</reference>
<dbReference type="GO" id="GO:0003677">
    <property type="term" value="F:DNA binding"/>
    <property type="evidence" value="ECO:0007669"/>
    <property type="project" value="InterPro"/>
</dbReference>
<dbReference type="Gene3D" id="2.60.200.20">
    <property type="match status" value="1"/>
</dbReference>
<name>A0A918GR40_9PSEU</name>
<dbReference type="Proteomes" id="UP000660680">
    <property type="component" value="Unassembled WGS sequence"/>
</dbReference>
<reference evidence="8" key="1">
    <citation type="journal article" date="2014" name="Int. J. Syst. Evol. Microbiol.">
        <title>Complete genome sequence of Corynebacterium casei LMG S-19264T (=DSM 44701T), isolated from a smear-ripened cheese.</title>
        <authorList>
            <consortium name="US DOE Joint Genome Institute (JGI-PGF)"/>
            <person name="Walter F."/>
            <person name="Albersmeier A."/>
            <person name="Kalinowski J."/>
            <person name="Ruckert C."/>
        </authorList>
    </citation>
    <scope>NUCLEOTIDE SEQUENCE</scope>
    <source>
        <strain evidence="8">JCM 3276</strain>
    </source>
</reference>
<dbReference type="InterPro" id="IPR000253">
    <property type="entry name" value="FHA_dom"/>
</dbReference>
<dbReference type="PROSITE" id="PS50006">
    <property type="entry name" value="FHA_DOMAIN"/>
    <property type="match status" value="1"/>
</dbReference>
<proteinExistence type="predicted"/>
<organism evidence="8 9">
    <name type="scientific">Actinokineospora fastidiosa</name>
    <dbReference type="NCBI Taxonomy" id="1816"/>
    <lineage>
        <taxon>Bacteria</taxon>
        <taxon>Bacillati</taxon>
        <taxon>Actinomycetota</taxon>
        <taxon>Actinomycetes</taxon>
        <taxon>Pseudonocardiales</taxon>
        <taxon>Pseudonocardiaceae</taxon>
        <taxon>Actinokineospora</taxon>
    </lineage>
</organism>
<dbReference type="GO" id="GO:0005524">
    <property type="term" value="F:ATP binding"/>
    <property type="evidence" value="ECO:0007669"/>
    <property type="project" value="UniProtKB-UniRule"/>
</dbReference>
<keyword evidence="9" id="KW-1185">Reference proteome</keyword>
<dbReference type="InterPro" id="IPR027417">
    <property type="entry name" value="P-loop_NTPase"/>
</dbReference>
<evidence type="ECO:0000256" key="1">
    <source>
        <dbReference type="ARBA" id="ARBA00022553"/>
    </source>
</evidence>
<evidence type="ECO:0000256" key="5">
    <source>
        <dbReference type="SAM" id="Phobius"/>
    </source>
</evidence>
<keyword evidence="5" id="KW-1133">Transmembrane helix</keyword>
<feature type="binding site" evidence="4">
    <location>
        <begin position="978"/>
        <end position="985"/>
    </location>
    <ligand>
        <name>ATP</name>
        <dbReference type="ChEBI" id="CHEBI:30616"/>
    </ligand>
</feature>
<dbReference type="SUPFAM" id="SSF52540">
    <property type="entry name" value="P-loop containing nucleoside triphosphate hydrolases"/>
    <property type="match status" value="3"/>
</dbReference>
<feature type="domain" description="FHA" evidence="6">
    <location>
        <begin position="117"/>
        <end position="165"/>
    </location>
</feature>
<feature type="domain" description="FtsK" evidence="7">
    <location>
        <begin position="635"/>
        <end position="823"/>
    </location>
</feature>
<keyword evidence="8" id="KW-0131">Cell cycle</keyword>
<dbReference type="CDD" id="cd01127">
    <property type="entry name" value="TrwB_TraG_TraD_VirD4"/>
    <property type="match status" value="1"/>
</dbReference>
<keyword evidence="5" id="KW-0812">Transmembrane</keyword>
<keyword evidence="5" id="KW-0472">Membrane</keyword>
<dbReference type="SMART" id="SM00382">
    <property type="entry name" value="AAA"/>
    <property type="match status" value="3"/>
</dbReference>
<evidence type="ECO:0000256" key="2">
    <source>
        <dbReference type="ARBA" id="ARBA00022741"/>
    </source>
</evidence>
<dbReference type="Gene3D" id="3.40.50.300">
    <property type="entry name" value="P-loop containing nucleotide triphosphate hydrolases"/>
    <property type="match status" value="4"/>
</dbReference>